<accession>A0A5R9C4K7</accession>
<name>A0A5R9C4K7_9LACT</name>
<feature type="domain" description="Transketolase-like pyrimidine-binding" evidence="4">
    <location>
        <begin position="10"/>
        <end position="175"/>
    </location>
</feature>
<dbReference type="Proteomes" id="UP000307201">
    <property type="component" value="Unassembled WGS sequence"/>
</dbReference>
<dbReference type="Gene3D" id="3.40.50.970">
    <property type="match status" value="1"/>
</dbReference>
<evidence type="ECO:0000256" key="1">
    <source>
        <dbReference type="ARBA" id="ARBA00001964"/>
    </source>
</evidence>
<dbReference type="SMART" id="SM00861">
    <property type="entry name" value="Transket_pyr"/>
    <property type="match status" value="1"/>
</dbReference>
<dbReference type="AlphaFoldDB" id="A0A5R9C4K7"/>
<comment type="similarity">
    <text evidence="2">Belongs to the transketolase family.</text>
</comment>
<keyword evidence="3" id="KW-0786">Thiamine pyrophosphate</keyword>
<dbReference type="EMBL" id="VBTE01000013">
    <property type="protein sequence ID" value="TLQ07811.1"/>
    <property type="molecule type" value="Genomic_DNA"/>
</dbReference>
<dbReference type="InterPro" id="IPR009014">
    <property type="entry name" value="Transketo_C/PFOR_II"/>
</dbReference>
<dbReference type="PANTHER" id="PTHR43825:SF1">
    <property type="entry name" value="TRANSKETOLASE-LIKE PYRIMIDINE-BINDING DOMAIN-CONTAINING PROTEIN"/>
    <property type="match status" value="1"/>
</dbReference>
<organism evidence="5 6">
    <name type="scientific">Marinilactibacillus psychrotolerans</name>
    <dbReference type="NCBI Taxonomy" id="191770"/>
    <lineage>
        <taxon>Bacteria</taxon>
        <taxon>Bacillati</taxon>
        <taxon>Bacillota</taxon>
        <taxon>Bacilli</taxon>
        <taxon>Lactobacillales</taxon>
        <taxon>Carnobacteriaceae</taxon>
        <taxon>Marinilactibacillus</taxon>
    </lineage>
</organism>
<proteinExistence type="inferred from homology"/>
<evidence type="ECO:0000259" key="4">
    <source>
        <dbReference type="SMART" id="SM00861"/>
    </source>
</evidence>
<dbReference type="FunFam" id="3.40.50.970:FF:000129">
    <property type="entry name" value="Transketolase"/>
    <property type="match status" value="1"/>
</dbReference>
<dbReference type="InterPro" id="IPR005475">
    <property type="entry name" value="Transketolase-like_Pyr-bd"/>
</dbReference>
<dbReference type="OrthoDB" id="9803371at2"/>
<dbReference type="InterPro" id="IPR033248">
    <property type="entry name" value="Transketolase_C"/>
</dbReference>
<evidence type="ECO:0000313" key="5">
    <source>
        <dbReference type="EMBL" id="TLQ07811.1"/>
    </source>
</evidence>
<dbReference type="InterPro" id="IPR029061">
    <property type="entry name" value="THDP-binding"/>
</dbReference>
<dbReference type="SUPFAM" id="SSF52922">
    <property type="entry name" value="TK C-terminal domain-like"/>
    <property type="match status" value="1"/>
</dbReference>
<dbReference type="PANTHER" id="PTHR43825">
    <property type="entry name" value="PYRUVATE DEHYDROGENASE E1 COMPONENT"/>
    <property type="match status" value="1"/>
</dbReference>
<comment type="cofactor">
    <cofactor evidence="1">
        <name>thiamine diphosphate</name>
        <dbReference type="ChEBI" id="CHEBI:58937"/>
    </cofactor>
</comment>
<protein>
    <submittedName>
        <fullName evidence="5">Transketolase family protein</fullName>
    </submittedName>
</protein>
<reference evidence="5 6" key="1">
    <citation type="submission" date="2019-05" db="EMBL/GenBank/DDBJ databases">
        <title>The metagenome of a microbial culture collection derived from dairy environment covers the genomic content of the human microbiome.</title>
        <authorList>
            <person name="Roder T."/>
            <person name="Wuthrich D."/>
            <person name="Sattari Z."/>
            <person name="Von Ah U."/>
            <person name="Bar C."/>
            <person name="Ronchi F."/>
            <person name="Macpherson A.J."/>
            <person name="Ganal-Vonarburg S.C."/>
            <person name="Bruggmann R."/>
            <person name="Vergeres G."/>
        </authorList>
    </citation>
    <scope>NUCLEOTIDE SEQUENCE [LARGE SCALE GENOMIC DNA]</scope>
    <source>
        <strain evidence="5 6">FAM 24235</strain>
    </source>
</reference>
<dbReference type="RefSeq" id="WP_138471554.1">
    <property type="nucleotide sequence ID" value="NZ_JBGQQG010000020.1"/>
</dbReference>
<sequence>MTYFPKKEVVEMRTVYANTLLELAEKDEKVIALEADLSSAITTDKIKEQLKNQYVNLGIMEAEMIGTAAGLSVTGFKPFVHTFANFATRRVYDQVFVSLAYAQLNAVILGSDAGVTAEHNGGTHMSFEDLALMRIIPKNKVYEASDSTLLRYLLHKGYKEAGLTYIRTIRKNAMQLYKEDEAFITGSKTLREGEDLAILASGIMVSDALEAAEALAKEGIEAMVMDMYQLKPIDQSAILKAAQTGAIITAENHNVIGGLGSAVAEVLAEEAPTHHYRVGIREKFGQVGTMDWLKEDYLINVNEIVVQAKKLLLKKNNL</sequence>
<dbReference type="Gene3D" id="3.40.50.920">
    <property type="match status" value="1"/>
</dbReference>
<dbReference type="Pfam" id="PF02779">
    <property type="entry name" value="Transket_pyr"/>
    <property type="match status" value="1"/>
</dbReference>
<comment type="caution">
    <text evidence="5">The sequence shown here is derived from an EMBL/GenBank/DDBJ whole genome shotgun (WGS) entry which is preliminary data.</text>
</comment>
<dbReference type="SUPFAM" id="SSF52518">
    <property type="entry name" value="Thiamin diphosphate-binding fold (THDP-binding)"/>
    <property type="match status" value="1"/>
</dbReference>
<dbReference type="Pfam" id="PF02780">
    <property type="entry name" value="Transketolase_C"/>
    <property type="match status" value="1"/>
</dbReference>
<dbReference type="CDD" id="cd07033">
    <property type="entry name" value="TPP_PYR_DXS_TK_like"/>
    <property type="match status" value="1"/>
</dbReference>
<gene>
    <name evidence="5" type="ORF">FEZ48_05660</name>
</gene>
<evidence type="ECO:0000313" key="6">
    <source>
        <dbReference type="Proteomes" id="UP000307201"/>
    </source>
</evidence>
<evidence type="ECO:0000256" key="2">
    <source>
        <dbReference type="ARBA" id="ARBA00007131"/>
    </source>
</evidence>
<evidence type="ECO:0000256" key="3">
    <source>
        <dbReference type="ARBA" id="ARBA00023052"/>
    </source>
</evidence>
<dbReference type="InterPro" id="IPR051157">
    <property type="entry name" value="PDH/Transketolase"/>
</dbReference>